<dbReference type="PANTHER" id="PTHR33993:SF5">
    <property type="entry name" value="GLYOXALASE"/>
    <property type="match status" value="1"/>
</dbReference>
<sequence length="158" mass="17651">MRDGTDVVHERASLTNKFAGKSPGPPSNRENVTGIGGFFFRAKSSGVDDWYEKHLGVRKAGKEYDDGSWWQDEGPTVFAPEYDDAQVGGQEHSWRINFRVKDLDAMVAQLRAAGLSVKVDAEKYPNGRFAHLRDPDGNSIELWEAAGADLVRQRKEIE</sequence>
<organism evidence="3 4">
    <name type="scientific">Luteolibacter yonseiensis</name>
    <dbReference type="NCBI Taxonomy" id="1144680"/>
    <lineage>
        <taxon>Bacteria</taxon>
        <taxon>Pseudomonadati</taxon>
        <taxon>Verrucomicrobiota</taxon>
        <taxon>Verrucomicrobiia</taxon>
        <taxon>Verrucomicrobiales</taxon>
        <taxon>Verrucomicrobiaceae</taxon>
        <taxon>Luteolibacter</taxon>
    </lineage>
</organism>
<dbReference type="SUPFAM" id="SSF54593">
    <property type="entry name" value="Glyoxalase/Bleomycin resistance protein/Dihydroxybiphenyl dioxygenase"/>
    <property type="match status" value="1"/>
</dbReference>
<dbReference type="InterPro" id="IPR052164">
    <property type="entry name" value="Anthracycline_SecMetBiosynth"/>
</dbReference>
<keyword evidence="4" id="KW-1185">Reference proteome</keyword>
<evidence type="ECO:0000313" key="4">
    <source>
        <dbReference type="Proteomes" id="UP000600139"/>
    </source>
</evidence>
<dbReference type="Proteomes" id="UP000600139">
    <property type="component" value="Unassembled WGS sequence"/>
</dbReference>
<accession>A0A934R2M6</accession>
<gene>
    <name evidence="3" type="ORF">JIN84_00970</name>
</gene>
<feature type="domain" description="VOC" evidence="2">
    <location>
        <begin position="31"/>
        <end position="145"/>
    </location>
</feature>
<dbReference type="InterPro" id="IPR037523">
    <property type="entry name" value="VOC_core"/>
</dbReference>
<evidence type="ECO:0000313" key="3">
    <source>
        <dbReference type="EMBL" id="MBK1814180.1"/>
    </source>
</evidence>
<feature type="region of interest" description="Disordered" evidence="1">
    <location>
        <begin position="1"/>
        <end position="30"/>
    </location>
</feature>
<dbReference type="Gene3D" id="3.10.180.10">
    <property type="entry name" value="2,3-Dihydroxybiphenyl 1,2-Dioxygenase, domain 1"/>
    <property type="match status" value="1"/>
</dbReference>
<reference evidence="3" key="1">
    <citation type="submission" date="2021-01" db="EMBL/GenBank/DDBJ databases">
        <title>Modified the classification status of verrucomicrobia.</title>
        <authorList>
            <person name="Feng X."/>
        </authorList>
    </citation>
    <scope>NUCLEOTIDE SEQUENCE</scope>
    <source>
        <strain evidence="3">JCM 18052</strain>
    </source>
</reference>
<dbReference type="InterPro" id="IPR029068">
    <property type="entry name" value="Glyas_Bleomycin-R_OHBP_Dase"/>
</dbReference>
<name>A0A934R2M6_9BACT</name>
<dbReference type="AlphaFoldDB" id="A0A934R2M6"/>
<protein>
    <submittedName>
        <fullName evidence="3">VOC family protein</fullName>
    </submittedName>
</protein>
<dbReference type="PANTHER" id="PTHR33993">
    <property type="entry name" value="GLYOXALASE-RELATED"/>
    <property type="match status" value="1"/>
</dbReference>
<dbReference type="Pfam" id="PF00903">
    <property type="entry name" value="Glyoxalase"/>
    <property type="match status" value="1"/>
</dbReference>
<evidence type="ECO:0000256" key="1">
    <source>
        <dbReference type="SAM" id="MobiDB-lite"/>
    </source>
</evidence>
<proteinExistence type="predicted"/>
<feature type="compositionally biased region" description="Basic and acidic residues" evidence="1">
    <location>
        <begin position="1"/>
        <end position="12"/>
    </location>
</feature>
<dbReference type="InterPro" id="IPR004360">
    <property type="entry name" value="Glyas_Fos-R_dOase_dom"/>
</dbReference>
<evidence type="ECO:0000259" key="2">
    <source>
        <dbReference type="PROSITE" id="PS51819"/>
    </source>
</evidence>
<comment type="caution">
    <text evidence="3">The sequence shown here is derived from an EMBL/GenBank/DDBJ whole genome shotgun (WGS) entry which is preliminary data.</text>
</comment>
<dbReference type="PROSITE" id="PS51819">
    <property type="entry name" value="VOC"/>
    <property type="match status" value="1"/>
</dbReference>
<dbReference type="EMBL" id="JAENIK010000001">
    <property type="protein sequence ID" value="MBK1814180.1"/>
    <property type="molecule type" value="Genomic_DNA"/>
</dbReference>